<organism evidence="3 4">
    <name type="scientific">Globisporangium ultimum (strain ATCC 200006 / CBS 805.95 / DAOM BR144)</name>
    <name type="common">Pythium ultimum</name>
    <dbReference type="NCBI Taxonomy" id="431595"/>
    <lineage>
        <taxon>Eukaryota</taxon>
        <taxon>Sar</taxon>
        <taxon>Stramenopiles</taxon>
        <taxon>Oomycota</taxon>
        <taxon>Peronosporomycetes</taxon>
        <taxon>Pythiales</taxon>
        <taxon>Pythiaceae</taxon>
        <taxon>Globisporangium</taxon>
    </lineage>
</organism>
<evidence type="ECO:0000256" key="2">
    <source>
        <dbReference type="SAM" id="SignalP"/>
    </source>
</evidence>
<evidence type="ECO:0000256" key="1">
    <source>
        <dbReference type="SAM" id="MobiDB-lite"/>
    </source>
</evidence>
<feature type="signal peptide" evidence="2">
    <location>
        <begin position="1"/>
        <end position="18"/>
    </location>
</feature>
<protein>
    <submittedName>
        <fullName evidence="3">Uncharacterized protein</fullName>
    </submittedName>
</protein>
<feature type="region of interest" description="Disordered" evidence="1">
    <location>
        <begin position="54"/>
        <end position="73"/>
    </location>
</feature>
<reference evidence="3" key="3">
    <citation type="submission" date="2015-02" db="UniProtKB">
        <authorList>
            <consortium name="EnsemblProtists"/>
        </authorList>
    </citation>
    <scope>IDENTIFICATION</scope>
    <source>
        <strain evidence="3">DAOM BR144</strain>
    </source>
</reference>
<proteinExistence type="predicted"/>
<evidence type="ECO:0000313" key="3">
    <source>
        <dbReference type="EnsemblProtists" id="PYU1_T001509"/>
    </source>
</evidence>
<dbReference type="VEuPathDB" id="FungiDB:PYU1_G001509"/>
<sequence>MACMGFGAVMFLTFTVRQVTVNPDVKWSPSARRSQEAVTVEQTASWMAHRKKLRNMSDNPMNAVHPENQQRDA</sequence>
<dbReference type="EMBL" id="GL376626">
    <property type="status" value="NOT_ANNOTATED_CDS"/>
    <property type="molecule type" value="Genomic_DNA"/>
</dbReference>
<dbReference type="HOGENOM" id="CLU_185623_1_1_1"/>
<keyword evidence="2" id="KW-0732">Signal</keyword>
<reference evidence="4" key="2">
    <citation type="submission" date="2010-04" db="EMBL/GenBank/DDBJ databases">
        <authorList>
            <person name="Buell R."/>
            <person name="Hamilton J."/>
            <person name="Hostetler J."/>
        </authorList>
    </citation>
    <scope>NUCLEOTIDE SEQUENCE [LARGE SCALE GENOMIC DNA]</scope>
    <source>
        <strain evidence="4">DAOM:BR144</strain>
    </source>
</reference>
<dbReference type="EnsemblProtists" id="PYU1_T001509">
    <property type="protein sequence ID" value="PYU1_T001509"/>
    <property type="gene ID" value="PYU1_G001509"/>
</dbReference>
<dbReference type="Proteomes" id="UP000019132">
    <property type="component" value="Unassembled WGS sequence"/>
</dbReference>
<accession>K3W968</accession>
<feature type="chain" id="PRO_5003867499" evidence="2">
    <location>
        <begin position="19"/>
        <end position="73"/>
    </location>
</feature>
<keyword evidence="4" id="KW-1185">Reference proteome</keyword>
<name>K3W968_GLOUD</name>
<reference evidence="4" key="1">
    <citation type="journal article" date="2010" name="Genome Biol.">
        <title>Genome sequence of the necrotrophic plant pathogen Pythium ultimum reveals original pathogenicity mechanisms and effector repertoire.</title>
        <authorList>
            <person name="Levesque C.A."/>
            <person name="Brouwer H."/>
            <person name="Cano L."/>
            <person name="Hamilton J.P."/>
            <person name="Holt C."/>
            <person name="Huitema E."/>
            <person name="Raffaele S."/>
            <person name="Robideau G.P."/>
            <person name="Thines M."/>
            <person name="Win J."/>
            <person name="Zerillo M.M."/>
            <person name="Beakes G.W."/>
            <person name="Boore J.L."/>
            <person name="Busam D."/>
            <person name="Dumas B."/>
            <person name="Ferriera S."/>
            <person name="Fuerstenberg S.I."/>
            <person name="Gachon C.M."/>
            <person name="Gaulin E."/>
            <person name="Govers F."/>
            <person name="Grenville-Briggs L."/>
            <person name="Horner N."/>
            <person name="Hostetler J."/>
            <person name="Jiang R.H."/>
            <person name="Johnson J."/>
            <person name="Krajaejun T."/>
            <person name="Lin H."/>
            <person name="Meijer H.J."/>
            <person name="Moore B."/>
            <person name="Morris P."/>
            <person name="Phuntmart V."/>
            <person name="Puiu D."/>
            <person name="Shetty J."/>
            <person name="Stajich J.E."/>
            <person name="Tripathy S."/>
            <person name="Wawra S."/>
            <person name="van West P."/>
            <person name="Whitty B.R."/>
            <person name="Coutinho P.M."/>
            <person name="Henrissat B."/>
            <person name="Martin F."/>
            <person name="Thomas P.D."/>
            <person name="Tyler B.M."/>
            <person name="De Vries R.P."/>
            <person name="Kamoun S."/>
            <person name="Yandell M."/>
            <person name="Tisserat N."/>
            <person name="Buell C.R."/>
        </authorList>
    </citation>
    <scope>NUCLEOTIDE SEQUENCE</scope>
    <source>
        <strain evidence="4">DAOM:BR144</strain>
    </source>
</reference>
<dbReference type="InParanoid" id="K3W968"/>
<evidence type="ECO:0000313" key="4">
    <source>
        <dbReference type="Proteomes" id="UP000019132"/>
    </source>
</evidence>
<dbReference type="AlphaFoldDB" id="K3W968"/>
<dbReference type="Pfam" id="PF06522">
    <property type="entry name" value="B12D"/>
    <property type="match status" value="1"/>
</dbReference>
<dbReference type="InterPro" id="IPR010530">
    <property type="entry name" value="B12D"/>
</dbReference>